<organism evidence="7 8">
    <name type="scientific">Raphanus sativus</name>
    <name type="common">Radish</name>
    <name type="synonym">Raphanus raphanistrum var. sativus</name>
    <dbReference type="NCBI Taxonomy" id="3726"/>
    <lineage>
        <taxon>Eukaryota</taxon>
        <taxon>Viridiplantae</taxon>
        <taxon>Streptophyta</taxon>
        <taxon>Embryophyta</taxon>
        <taxon>Tracheophyta</taxon>
        <taxon>Spermatophyta</taxon>
        <taxon>Magnoliopsida</taxon>
        <taxon>eudicotyledons</taxon>
        <taxon>Gunneridae</taxon>
        <taxon>Pentapetalae</taxon>
        <taxon>rosids</taxon>
        <taxon>malvids</taxon>
        <taxon>Brassicales</taxon>
        <taxon>Brassicaceae</taxon>
        <taxon>Brassiceae</taxon>
        <taxon>Raphanus</taxon>
    </lineage>
</organism>
<dbReference type="GO" id="GO:0000976">
    <property type="term" value="F:transcription cis-regulatory region binding"/>
    <property type="evidence" value="ECO:0007669"/>
    <property type="project" value="TreeGrafter"/>
</dbReference>
<comment type="subcellular location">
    <subcellularLocation>
        <location evidence="1">Nucleus</location>
    </subcellularLocation>
</comment>
<dbReference type="Proteomes" id="UP000504610">
    <property type="component" value="Chromosome 4"/>
</dbReference>
<keyword evidence="5" id="KW-0539">Nucleus</keyword>
<evidence type="ECO:0000313" key="7">
    <source>
        <dbReference type="Proteomes" id="UP000504610"/>
    </source>
</evidence>
<keyword evidence="3" id="KW-0238">DNA-binding</keyword>
<dbReference type="PANTHER" id="PTHR32096:SF146">
    <property type="entry name" value="WRKY TRANSCRIPTION FACTOR 19-RELATED"/>
    <property type="match status" value="1"/>
</dbReference>
<evidence type="ECO:0000259" key="6">
    <source>
        <dbReference type="PROSITE" id="PS50811"/>
    </source>
</evidence>
<evidence type="ECO:0000256" key="4">
    <source>
        <dbReference type="ARBA" id="ARBA00023163"/>
    </source>
</evidence>
<dbReference type="Pfam" id="PF03106">
    <property type="entry name" value="WRKY"/>
    <property type="match status" value="1"/>
</dbReference>
<name>A0A6J0N832_RAPSA</name>
<dbReference type="Gene3D" id="2.20.25.80">
    <property type="entry name" value="WRKY domain"/>
    <property type="match status" value="1"/>
</dbReference>
<evidence type="ECO:0000256" key="1">
    <source>
        <dbReference type="ARBA" id="ARBA00004123"/>
    </source>
</evidence>
<dbReference type="InterPro" id="IPR044810">
    <property type="entry name" value="WRKY_plant"/>
</dbReference>
<dbReference type="InterPro" id="IPR036576">
    <property type="entry name" value="WRKY_dom_sf"/>
</dbReference>
<keyword evidence="2" id="KW-0805">Transcription regulation</keyword>
<dbReference type="RefSeq" id="XP_018480013.2">
    <property type="nucleotide sequence ID" value="XM_018624511.2"/>
</dbReference>
<feature type="domain" description="WRKY" evidence="6">
    <location>
        <begin position="98"/>
        <end position="161"/>
    </location>
</feature>
<evidence type="ECO:0000313" key="8">
    <source>
        <dbReference type="RefSeq" id="XP_018480013.2"/>
    </source>
</evidence>
<reference evidence="7" key="1">
    <citation type="journal article" date="2019" name="Database">
        <title>The radish genome database (RadishGD): an integrated information resource for radish genomics.</title>
        <authorList>
            <person name="Yu H.J."/>
            <person name="Baek S."/>
            <person name="Lee Y.J."/>
            <person name="Cho A."/>
            <person name="Mun J.H."/>
        </authorList>
    </citation>
    <scope>NUCLEOTIDE SEQUENCE [LARGE SCALE GENOMIC DNA]</scope>
    <source>
        <strain evidence="7">cv. WK10039</strain>
    </source>
</reference>
<proteinExistence type="predicted"/>
<dbReference type="AlphaFoldDB" id="A0A6J0N832"/>
<dbReference type="SUPFAM" id="SSF118290">
    <property type="entry name" value="WRKY DNA-binding domain"/>
    <property type="match status" value="1"/>
</dbReference>
<accession>A0A6J0N832</accession>
<dbReference type="GO" id="GO:0005634">
    <property type="term" value="C:nucleus"/>
    <property type="evidence" value="ECO:0007669"/>
    <property type="project" value="UniProtKB-SubCell"/>
</dbReference>
<dbReference type="GO" id="GO:0003700">
    <property type="term" value="F:DNA-binding transcription factor activity"/>
    <property type="evidence" value="ECO:0007669"/>
    <property type="project" value="InterPro"/>
</dbReference>
<dbReference type="OrthoDB" id="1888929at2759"/>
<keyword evidence="7" id="KW-1185">Reference proteome</keyword>
<dbReference type="KEGG" id="rsz:108851086"/>
<gene>
    <name evidence="8" type="primary">LOC108851086</name>
</gene>
<keyword evidence="4" id="KW-0804">Transcription</keyword>
<dbReference type="PANTHER" id="PTHR32096">
    <property type="entry name" value="WRKY TRANSCRIPTION FACTOR 30-RELATED-RELATED"/>
    <property type="match status" value="1"/>
</dbReference>
<dbReference type="PROSITE" id="PS50811">
    <property type="entry name" value="WRKY"/>
    <property type="match status" value="1"/>
</dbReference>
<dbReference type="GeneID" id="108851086"/>
<evidence type="ECO:0000256" key="2">
    <source>
        <dbReference type="ARBA" id="ARBA00023015"/>
    </source>
</evidence>
<evidence type="ECO:0000256" key="3">
    <source>
        <dbReference type="ARBA" id="ARBA00023125"/>
    </source>
</evidence>
<dbReference type="InterPro" id="IPR003657">
    <property type="entry name" value="WRKY_dom"/>
</dbReference>
<protein>
    <submittedName>
        <fullName evidence="8">Probable WRKY transcription factor 46</fullName>
    </submittedName>
</protein>
<sequence length="307" mass="35108">MTQVAMEEKILINGLEQGIELTKRLMSNFKHTSSAESNKPLISEILRIYQNAIFMLSFNDDDKNIVKRSHDTDEKDYKKRKISDKKTEKVFVFVGTGQEKDSVDDGYSWRKYGAKEISGSINPRGYYRCTHQFTQNCLALKHIQKSDTDPSIFEVTYAGDHTCNNNSASQATTNFHVSMFEEGNRAGDVTEQREDIKPIKTEPVVVSLEDLENQRENVVRRLSFSNSNHENVGEWESNVFLGNVMKNLMESLSPATMSWSEITSEIANAPASVENSETAYSYFSSLDNIIDLGHEDWWWSARDILNW</sequence>
<evidence type="ECO:0000256" key="5">
    <source>
        <dbReference type="ARBA" id="ARBA00023242"/>
    </source>
</evidence>
<dbReference type="SMART" id="SM00774">
    <property type="entry name" value="WRKY"/>
    <property type="match status" value="1"/>
</dbReference>
<reference evidence="8" key="2">
    <citation type="submission" date="2025-08" db="UniProtKB">
        <authorList>
            <consortium name="RefSeq"/>
        </authorList>
    </citation>
    <scope>IDENTIFICATION</scope>
    <source>
        <tissue evidence="8">Leaf</tissue>
    </source>
</reference>